<feature type="domain" description="PAS" evidence="17">
    <location>
        <begin position="117"/>
        <end position="168"/>
    </location>
</feature>
<dbReference type="InterPro" id="IPR013656">
    <property type="entry name" value="PAS_4"/>
</dbReference>
<dbReference type="SMART" id="SM00091">
    <property type="entry name" value="PAS"/>
    <property type="match status" value="5"/>
</dbReference>
<dbReference type="SMART" id="SM00448">
    <property type="entry name" value="REC"/>
    <property type="match status" value="1"/>
</dbReference>
<dbReference type="PANTHER" id="PTHR43047">
    <property type="entry name" value="TWO-COMPONENT HISTIDINE PROTEIN KINASE"/>
    <property type="match status" value="1"/>
</dbReference>
<keyword evidence="8" id="KW-0418">Kinase</keyword>
<feature type="domain" description="Histidine kinase" evidence="15">
    <location>
        <begin position="766"/>
        <end position="983"/>
    </location>
</feature>
<dbReference type="EMBL" id="JARRAG010000002">
    <property type="protein sequence ID" value="MDG3007054.1"/>
    <property type="molecule type" value="Genomic_DNA"/>
</dbReference>
<keyword evidence="10 14" id="KW-1133">Transmembrane helix</keyword>
<dbReference type="SMART" id="SM00388">
    <property type="entry name" value="HisKA"/>
    <property type="match status" value="1"/>
</dbReference>
<dbReference type="RefSeq" id="WP_277863344.1">
    <property type="nucleotide sequence ID" value="NZ_JARRAG010000002.1"/>
</dbReference>
<dbReference type="InterPro" id="IPR036890">
    <property type="entry name" value="HATPase_C_sf"/>
</dbReference>
<dbReference type="InterPro" id="IPR000700">
    <property type="entry name" value="PAS-assoc_C"/>
</dbReference>
<feature type="domain" description="PAC" evidence="18">
    <location>
        <begin position="702"/>
        <end position="755"/>
    </location>
</feature>
<keyword evidence="9" id="KW-0067">ATP-binding</keyword>
<evidence type="ECO:0000256" key="14">
    <source>
        <dbReference type="SAM" id="Phobius"/>
    </source>
</evidence>
<dbReference type="SUPFAM" id="SSF55874">
    <property type="entry name" value="ATPase domain of HSP90 chaperone/DNA topoisomerase II/histidine kinase"/>
    <property type="match status" value="1"/>
</dbReference>
<dbReference type="SUPFAM" id="SSF52172">
    <property type="entry name" value="CheY-like"/>
    <property type="match status" value="1"/>
</dbReference>
<dbReference type="PROSITE" id="PS50110">
    <property type="entry name" value="RESPONSE_REGULATORY"/>
    <property type="match status" value="1"/>
</dbReference>
<comment type="caution">
    <text evidence="19">The sequence shown here is derived from an EMBL/GenBank/DDBJ whole genome shotgun (WGS) entry which is preliminary data.</text>
</comment>
<evidence type="ECO:0000256" key="10">
    <source>
        <dbReference type="ARBA" id="ARBA00022989"/>
    </source>
</evidence>
<dbReference type="PANTHER" id="PTHR43047:SF72">
    <property type="entry name" value="OSMOSENSING HISTIDINE PROTEIN KINASE SLN1"/>
    <property type="match status" value="1"/>
</dbReference>
<evidence type="ECO:0000256" key="3">
    <source>
        <dbReference type="ARBA" id="ARBA00012438"/>
    </source>
</evidence>
<dbReference type="InterPro" id="IPR000014">
    <property type="entry name" value="PAS"/>
</dbReference>
<dbReference type="Gene3D" id="1.10.287.130">
    <property type="match status" value="1"/>
</dbReference>
<dbReference type="InterPro" id="IPR003661">
    <property type="entry name" value="HisK_dim/P_dom"/>
</dbReference>
<evidence type="ECO:0000256" key="5">
    <source>
        <dbReference type="ARBA" id="ARBA00022679"/>
    </source>
</evidence>
<dbReference type="SUPFAM" id="SSF55785">
    <property type="entry name" value="PYP-like sensor domain (PAS domain)"/>
    <property type="match status" value="5"/>
</dbReference>
<dbReference type="PRINTS" id="PR00344">
    <property type="entry name" value="BCTRLSENSOR"/>
</dbReference>
<dbReference type="Gene3D" id="1.20.120.620">
    <property type="entry name" value="Backbone structure of the membrane domain of e. Coli histidine kinase receptor kdpd"/>
    <property type="match status" value="1"/>
</dbReference>
<keyword evidence="12 14" id="KW-0472">Membrane</keyword>
<dbReference type="SUPFAM" id="SSF47384">
    <property type="entry name" value="Homodimeric domain of signal transducing histidine kinase"/>
    <property type="match status" value="1"/>
</dbReference>
<evidence type="ECO:0000256" key="7">
    <source>
        <dbReference type="ARBA" id="ARBA00022741"/>
    </source>
</evidence>
<feature type="transmembrane region" description="Helical" evidence="14">
    <location>
        <begin position="51"/>
        <end position="75"/>
    </location>
</feature>
<dbReference type="Pfam" id="PF08447">
    <property type="entry name" value="PAS_3"/>
    <property type="match status" value="1"/>
</dbReference>
<dbReference type="InterPro" id="IPR013655">
    <property type="entry name" value="PAS_fold_3"/>
</dbReference>
<dbReference type="PROSITE" id="PS50109">
    <property type="entry name" value="HIS_KIN"/>
    <property type="match status" value="1"/>
</dbReference>
<dbReference type="Gene3D" id="3.30.450.20">
    <property type="entry name" value="PAS domain"/>
    <property type="match status" value="5"/>
</dbReference>
<keyword evidence="4 13" id="KW-0597">Phosphoprotein</keyword>
<dbReference type="InterPro" id="IPR003594">
    <property type="entry name" value="HATPase_dom"/>
</dbReference>
<feature type="domain" description="PAC" evidence="18">
    <location>
        <begin position="310"/>
        <end position="362"/>
    </location>
</feature>
<dbReference type="Pfam" id="PF00072">
    <property type="entry name" value="Response_reg"/>
    <property type="match status" value="1"/>
</dbReference>
<dbReference type="Pfam" id="PF13188">
    <property type="entry name" value="PAS_8"/>
    <property type="match status" value="1"/>
</dbReference>
<sequence>MDFRNSSRRIAGRHLIAPAAVAIAAVLTAATWPLCAPTPWAFFFAAVTTAAWIGGIGPCVVATGLSAVVGVYSFLPPYGSFALGPSEAGAVAVFLLVSAFIGFIAAARRAYEGEERGLGRFQGVVRSIADAVVATDGDGRVAFLNVAAERLTGWSRDQAEGKPIREVFALEPVADASSAASGSNEVRGVVTARDGVRRSVEGSFAPILDESGKPGGTVWTLRDVGERLAAETALHRSEELHRRLIDDGVDCLKVLSLDGRVLSMNEVGLCMMEIDDFEAIRDRSWAELWPEDSRERLREALRQAAAGRPAQFEGRCPTARGTVKEWDVRLTPILGPDGATDRIYAISRDVTARRRAESELLASEERYRTLFGSIDEGFCVIEMIYDEAGKAVDYLVLEANPAFATQTGIPDIVGKRMRDLIPNHDDHWFETYGQVAATGEPVRFVNQAQQMGGVWFDVYAFPVEGRESHKVAVLFKNITEAVLAEQERERLLLSLKNERAKLAAVIQNAPAFICTLRGPDHVFELANRLYYEMVGDRELIGKTVREAFPEVEGQGFFELLDQVHRSGDPFVGKEMPIMLRRRDTGATEKRMLNFVYQPTYEADGEISGLFVHGVDVTDMVNAREAVRDSEARFRQLADAMPQAVWAAKADGTIDYFNRKWREYGSYPEGVLGDARWARIIHPDDLERTRAAWQESVRTGRPFEIEYRLRRSADGRHRWHLGRALPIEDSRGRIVRWFGTNTDVDDVKRLSEALKQADRRKDEFLATLAHELRNPLAPIRNGLQILGFKPPEDLAAGTIDMMTRQLGHMVHLIDDLMDVARVGSGKITLRRTRVTLQSVAAGAIEASRQIIDASGHTLTAAIPPEPIPLDADPTRLTQVIANLLNNAAKYTEHGGRIELTVRREGGEAVVSVRDTGVGIDPEMLPRVFDMFTQVDGSLGRSQGGLGIGLTIVKRLVEMHGGRIEARSDGAGRGSEFVVHLPLAAGAVEAVAADGPGDGRPDREGRGAPGAIRVLVVDDNRDSANSLSRLLSLDRHDVHTAYDGAQALAEASAFPPDLILLDLGLPDRNGYEVAAELRANPDFRETMIIALTGWGQPEDRRRTREAGFDHHLVKPVDVEILRSILANVAEAARRRRENAVAVRQG</sequence>
<evidence type="ECO:0000256" key="12">
    <source>
        <dbReference type="ARBA" id="ARBA00023136"/>
    </source>
</evidence>
<protein>
    <recommendedName>
        <fullName evidence="3">histidine kinase</fullName>
        <ecNumber evidence="3">2.7.13.3</ecNumber>
    </recommendedName>
</protein>
<dbReference type="InterPro" id="IPR004358">
    <property type="entry name" value="Sig_transdc_His_kin-like_C"/>
</dbReference>
<feature type="modified residue" description="4-aspartylphosphate" evidence="13">
    <location>
        <position position="1060"/>
    </location>
</feature>
<keyword evidence="7" id="KW-0547">Nucleotide-binding</keyword>
<evidence type="ECO:0000259" key="16">
    <source>
        <dbReference type="PROSITE" id="PS50110"/>
    </source>
</evidence>
<feature type="domain" description="PAC" evidence="18">
    <location>
        <begin position="182"/>
        <end position="236"/>
    </location>
</feature>
<evidence type="ECO:0000256" key="2">
    <source>
        <dbReference type="ARBA" id="ARBA00004141"/>
    </source>
</evidence>
<accession>A0ABT6FHN6</accession>
<evidence type="ECO:0000313" key="19">
    <source>
        <dbReference type="EMBL" id="MDG3007054.1"/>
    </source>
</evidence>
<keyword evidence="6 14" id="KW-0812">Transmembrane</keyword>
<dbReference type="InterPro" id="IPR001789">
    <property type="entry name" value="Sig_transdc_resp-reg_receiver"/>
</dbReference>
<evidence type="ECO:0000313" key="20">
    <source>
        <dbReference type="Proteomes" id="UP001216907"/>
    </source>
</evidence>
<feature type="domain" description="Response regulatory" evidence="16">
    <location>
        <begin position="1011"/>
        <end position="1127"/>
    </location>
</feature>
<dbReference type="CDD" id="cd00130">
    <property type="entry name" value="PAS"/>
    <property type="match status" value="2"/>
</dbReference>
<dbReference type="PROSITE" id="PS50113">
    <property type="entry name" value="PAC"/>
    <property type="match status" value="3"/>
</dbReference>
<evidence type="ECO:0000256" key="8">
    <source>
        <dbReference type="ARBA" id="ARBA00022777"/>
    </source>
</evidence>
<gene>
    <name evidence="19" type="ORF">PZE19_25070</name>
</gene>
<keyword evidence="5" id="KW-0808">Transferase</keyword>
<evidence type="ECO:0000256" key="9">
    <source>
        <dbReference type="ARBA" id="ARBA00022840"/>
    </source>
</evidence>
<evidence type="ECO:0000256" key="13">
    <source>
        <dbReference type="PROSITE-ProRule" id="PRU00169"/>
    </source>
</evidence>
<dbReference type="InterPro" id="IPR025201">
    <property type="entry name" value="KdpD_TM"/>
</dbReference>
<reference evidence="19 20" key="1">
    <citation type="submission" date="2023-03" db="EMBL/GenBank/DDBJ databases">
        <title>Paludisphaera mucosa sp. nov. a novel planctomycete from northern fen.</title>
        <authorList>
            <person name="Ivanova A."/>
        </authorList>
    </citation>
    <scope>NUCLEOTIDE SEQUENCE [LARGE SCALE GENOMIC DNA]</scope>
    <source>
        <strain evidence="19 20">Pla2</strain>
    </source>
</reference>
<evidence type="ECO:0000256" key="11">
    <source>
        <dbReference type="ARBA" id="ARBA00023012"/>
    </source>
</evidence>
<dbReference type="Gene3D" id="3.30.565.10">
    <property type="entry name" value="Histidine kinase-like ATPase, C-terminal domain"/>
    <property type="match status" value="1"/>
</dbReference>
<name>A0ABT6FHN6_9BACT</name>
<dbReference type="InterPro" id="IPR036097">
    <property type="entry name" value="HisK_dim/P_sf"/>
</dbReference>
<evidence type="ECO:0000259" key="15">
    <source>
        <dbReference type="PROSITE" id="PS50109"/>
    </source>
</evidence>
<dbReference type="Proteomes" id="UP001216907">
    <property type="component" value="Unassembled WGS sequence"/>
</dbReference>
<dbReference type="Pfam" id="PF13493">
    <property type="entry name" value="DUF4118"/>
    <property type="match status" value="1"/>
</dbReference>
<dbReference type="CDD" id="cd00082">
    <property type="entry name" value="HisKA"/>
    <property type="match status" value="1"/>
</dbReference>
<dbReference type="Pfam" id="PF00512">
    <property type="entry name" value="HisKA"/>
    <property type="match status" value="1"/>
</dbReference>
<keyword evidence="20" id="KW-1185">Reference proteome</keyword>
<dbReference type="PROSITE" id="PS50112">
    <property type="entry name" value="PAS"/>
    <property type="match status" value="2"/>
</dbReference>
<dbReference type="CDD" id="cd16922">
    <property type="entry name" value="HATPase_EvgS-ArcB-TorS-like"/>
    <property type="match status" value="1"/>
</dbReference>
<evidence type="ECO:0000256" key="1">
    <source>
        <dbReference type="ARBA" id="ARBA00000085"/>
    </source>
</evidence>
<dbReference type="Pfam" id="PF08448">
    <property type="entry name" value="PAS_4"/>
    <property type="match status" value="2"/>
</dbReference>
<dbReference type="SMART" id="SM00086">
    <property type="entry name" value="PAC"/>
    <property type="match status" value="4"/>
</dbReference>
<evidence type="ECO:0000256" key="6">
    <source>
        <dbReference type="ARBA" id="ARBA00022692"/>
    </source>
</evidence>
<dbReference type="InterPro" id="IPR001610">
    <property type="entry name" value="PAC"/>
</dbReference>
<proteinExistence type="predicted"/>
<dbReference type="InterPro" id="IPR013767">
    <property type="entry name" value="PAS_fold"/>
</dbReference>
<dbReference type="Gene3D" id="3.40.50.2300">
    <property type="match status" value="1"/>
</dbReference>
<dbReference type="InterPro" id="IPR005467">
    <property type="entry name" value="His_kinase_dom"/>
</dbReference>
<evidence type="ECO:0000256" key="4">
    <source>
        <dbReference type="ARBA" id="ARBA00022553"/>
    </source>
</evidence>
<dbReference type="NCBIfam" id="TIGR00229">
    <property type="entry name" value="sensory_box"/>
    <property type="match status" value="3"/>
</dbReference>
<feature type="transmembrane region" description="Helical" evidence="14">
    <location>
        <begin position="87"/>
        <end position="107"/>
    </location>
</feature>
<dbReference type="EC" id="2.7.13.3" evidence="3"/>
<evidence type="ECO:0000259" key="18">
    <source>
        <dbReference type="PROSITE" id="PS50113"/>
    </source>
</evidence>
<organism evidence="19 20">
    <name type="scientific">Paludisphaera mucosa</name>
    <dbReference type="NCBI Taxonomy" id="3030827"/>
    <lineage>
        <taxon>Bacteria</taxon>
        <taxon>Pseudomonadati</taxon>
        <taxon>Planctomycetota</taxon>
        <taxon>Planctomycetia</taxon>
        <taxon>Isosphaerales</taxon>
        <taxon>Isosphaeraceae</taxon>
        <taxon>Paludisphaera</taxon>
    </lineage>
</organism>
<comment type="subcellular location">
    <subcellularLocation>
        <location evidence="2">Membrane</location>
        <topology evidence="2">Multi-pass membrane protein</topology>
    </subcellularLocation>
</comment>
<dbReference type="InterPro" id="IPR038318">
    <property type="entry name" value="KdpD_sf"/>
</dbReference>
<dbReference type="Pfam" id="PF02518">
    <property type="entry name" value="HATPase_c"/>
    <property type="match status" value="1"/>
</dbReference>
<evidence type="ECO:0000259" key="17">
    <source>
        <dbReference type="PROSITE" id="PS50112"/>
    </source>
</evidence>
<feature type="domain" description="PAS" evidence="17">
    <location>
        <begin position="629"/>
        <end position="699"/>
    </location>
</feature>
<dbReference type="SMART" id="SM00387">
    <property type="entry name" value="HATPase_c"/>
    <property type="match status" value="1"/>
</dbReference>
<dbReference type="CDD" id="cd17580">
    <property type="entry name" value="REC_2_DhkD-like"/>
    <property type="match status" value="1"/>
</dbReference>
<keyword evidence="11" id="KW-0902">Two-component regulatory system</keyword>
<dbReference type="Pfam" id="PF00989">
    <property type="entry name" value="PAS"/>
    <property type="match status" value="1"/>
</dbReference>
<dbReference type="InterPro" id="IPR035965">
    <property type="entry name" value="PAS-like_dom_sf"/>
</dbReference>
<comment type="catalytic activity">
    <reaction evidence="1">
        <text>ATP + protein L-histidine = ADP + protein N-phospho-L-histidine.</text>
        <dbReference type="EC" id="2.7.13.3"/>
    </reaction>
</comment>
<dbReference type="InterPro" id="IPR011006">
    <property type="entry name" value="CheY-like_superfamily"/>
</dbReference>